<name>A0A915DD03_9BILA</name>
<evidence type="ECO:0000313" key="8">
    <source>
        <dbReference type="Proteomes" id="UP000887574"/>
    </source>
</evidence>
<dbReference type="WBParaSite" id="jg17925">
    <property type="protein sequence ID" value="jg17925"/>
    <property type="gene ID" value="jg17925"/>
</dbReference>
<evidence type="ECO:0000259" key="7">
    <source>
        <dbReference type="PROSITE" id="PS51225"/>
    </source>
</evidence>
<feature type="transmembrane region" description="Helical" evidence="6">
    <location>
        <begin position="62"/>
        <end position="81"/>
    </location>
</feature>
<protein>
    <submittedName>
        <fullName evidence="9">MARVEL domain-containing protein</fullName>
    </submittedName>
</protein>
<dbReference type="GO" id="GO:0016020">
    <property type="term" value="C:membrane"/>
    <property type="evidence" value="ECO:0007669"/>
    <property type="project" value="UniProtKB-SubCell"/>
</dbReference>
<evidence type="ECO:0000256" key="1">
    <source>
        <dbReference type="ARBA" id="ARBA00004141"/>
    </source>
</evidence>
<keyword evidence="8" id="KW-1185">Reference proteome</keyword>
<reference evidence="9" key="1">
    <citation type="submission" date="2022-11" db="UniProtKB">
        <authorList>
            <consortium name="WormBaseParasite"/>
        </authorList>
    </citation>
    <scope>IDENTIFICATION</scope>
</reference>
<dbReference type="PROSITE" id="PS51225">
    <property type="entry name" value="MARVEL"/>
    <property type="match status" value="1"/>
</dbReference>
<evidence type="ECO:0000313" key="9">
    <source>
        <dbReference type="WBParaSite" id="jg17925"/>
    </source>
</evidence>
<feature type="transmembrane region" description="Helical" evidence="6">
    <location>
        <begin position="160"/>
        <end position="183"/>
    </location>
</feature>
<comment type="subcellular location">
    <subcellularLocation>
        <location evidence="1">Membrane</location>
        <topology evidence="1">Multi-pass membrane protein</topology>
    </subcellularLocation>
</comment>
<sequence>MSHPDDERLRSISETVLYYSKIHLDYKNDSKSKRNKRTKSNVELSNSLIYLDKDYLKGTEGFVKLLEICLCILCILLGFWIDGVDGERGFALFISLIALLSTITILVSKLLTINRRLTPQHWFVMEATIYLTLALGFIFAVGLIAFVYTNFWLETTNTALPVIEAVFLSMCSIIYIIDSVIVYKHRQMRTWIPFVSDYKI</sequence>
<feature type="transmembrane region" description="Helical" evidence="6">
    <location>
        <begin position="123"/>
        <end position="148"/>
    </location>
</feature>
<organism evidence="8 9">
    <name type="scientific">Ditylenchus dipsaci</name>
    <dbReference type="NCBI Taxonomy" id="166011"/>
    <lineage>
        <taxon>Eukaryota</taxon>
        <taxon>Metazoa</taxon>
        <taxon>Ecdysozoa</taxon>
        <taxon>Nematoda</taxon>
        <taxon>Chromadorea</taxon>
        <taxon>Rhabditida</taxon>
        <taxon>Tylenchina</taxon>
        <taxon>Tylenchomorpha</taxon>
        <taxon>Sphaerularioidea</taxon>
        <taxon>Anguinidae</taxon>
        <taxon>Anguininae</taxon>
        <taxon>Ditylenchus</taxon>
    </lineage>
</organism>
<evidence type="ECO:0000256" key="4">
    <source>
        <dbReference type="ARBA" id="ARBA00023136"/>
    </source>
</evidence>
<keyword evidence="4 5" id="KW-0472">Membrane</keyword>
<evidence type="ECO:0000256" key="3">
    <source>
        <dbReference type="ARBA" id="ARBA00022989"/>
    </source>
</evidence>
<feature type="domain" description="MARVEL" evidence="7">
    <location>
        <begin position="55"/>
        <end position="187"/>
    </location>
</feature>
<dbReference type="Proteomes" id="UP000887574">
    <property type="component" value="Unplaced"/>
</dbReference>
<evidence type="ECO:0000256" key="2">
    <source>
        <dbReference type="ARBA" id="ARBA00022692"/>
    </source>
</evidence>
<keyword evidence="3 6" id="KW-1133">Transmembrane helix</keyword>
<accession>A0A915DD03</accession>
<keyword evidence="2 5" id="KW-0812">Transmembrane</keyword>
<feature type="transmembrane region" description="Helical" evidence="6">
    <location>
        <begin position="93"/>
        <end position="111"/>
    </location>
</feature>
<evidence type="ECO:0000256" key="5">
    <source>
        <dbReference type="PROSITE-ProRule" id="PRU00581"/>
    </source>
</evidence>
<evidence type="ECO:0000256" key="6">
    <source>
        <dbReference type="SAM" id="Phobius"/>
    </source>
</evidence>
<dbReference type="AlphaFoldDB" id="A0A915DD03"/>
<proteinExistence type="predicted"/>
<dbReference type="InterPro" id="IPR008253">
    <property type="entry name" value="Marvel"/>
</dbReference>